<dbReference type="RefSeq" id="WP_085470650.1">
    <property type="nucleotide sequence ID" value="NZ_CP083975.1"/>
</dbReference>
<gene>
    <name evidence="2" type="ORF">KUM34_026155</name>
</gene>
<dbReference type="PANTHER" id="PTHR21310">
    <property type="entry name" value="AMINOGLYCOSIDE PHOSPHOTRANSFERASE-RELATED-RELATED"/>
    <property type="match status" value="1"/>
</dbReference>
<dbReference type="CDD" id="cd05154">
    <property type="entry name" value="ACAD10_11_N-like"/>
    <property type="match status" value="1"/>
</dbReference>
<dbReference type="InterPro" id="IPR011009">
    <property type="entry name" value="Kinase-like_dom_sf"/>
</dbReference>
<evidence type="ECO:0000313" key="2">
    <source>
        <dbReference type="EMBL" id="UZF47903.1"/>
    </source>
</evidence>
<sequence>MARDATQLQLHQDATLGDTLRKWLSDKLVPEAHSNFTIHDLDAPDAGFSGQTVFFTASWTADDGTRESHELVLRMQSSNHQLFTEPDALRQAAVMQALGGHPGVVTPRIVLTEADPAVLGAPFYLMARVRGRVPSDIPSWHKKGWTVELDADERRRMYDNALRALVAVHAVDDEKTLAVLRDPAQQPHTTALQQYLTRLHDWYEARRPELVVGEDVLSEAWRMLAASAPDTDAETVVWGDARVGNIAFAQDLSVAALFDWETASTGPAEIDLGWWLMFERFLCESLGFTRMDGVPADDDAIVRRYRELGGRIDTDLRYYTVLAAFVFSLITNRLALLLVENGLDEKTARSYPESAVSLVRHYLDEFTS</sequence>
<organism evidence="2 3">
    <name type="scientific">Rhodococcus rhodochrous</name>
    <dbReference type="NCBI Taxonomy" id="1829"/>
    <lineage>
        <taxon>Bacteria</taxon>
        <taxon>Bacillati</taxon>
        <taxon>Actinomycetota</taxon>
        <taxon>Actinomycetes</taxon>
        <taxon>Mycobacteriales</taxon>
        <taxon>Nocardiaceae</taxon>
        <taxon>Rhodococcus</taxon>
    </lineage>
</organism>
<keyword evidence="2" id="KW-0614">Plasmid</keyword>
<feature type="domain" description="Aminoglycoside phosphotransferase" evidence="1">
    <location>
        <begin position="46"/>
        <end position="280"/>
    </location>
</feature>
<proteinExistence type="predicted"/>
<dbReference type="SUPFAM" id="SSF56112">
    <property type="entry name" value="Protein kinase-like (PK-like)"/>
    <property type="match status" value="1"/>
</dbReference>
<protein>
    <submittedName>
        <fullName evidence="2">Phosphotransferase family protein</fullName>
    </submittedName>
</protein>
<dbReference type="AlphaFoldDB" id="A0AA47AFZ4"/>
<name>A0AA47AFZ4_RHORH</name>
<evidence type="ECO:0000259" key="1">
    <source>
        <dbReference type="Pfam" id="PF01636"/>
    </source>
</evidence>
<dbReference type="Gene3D" id="3.30.200.20">
    <property type="entry name" value="Phosphorylase Kinase, domain 1"/>
    <property type="match status" value="1"/>
</dbReference>
<dbReference type="Proteomes" id="UP001162740">
    <property type="component" value="Plasmid pGD02.2.1"/>
</dbReference>
<dbReference type="InterPro" id="IPR002575">
    <property type="entry name" value="Aminoglycoside_PTrfase"/>
</dbReference>
<reference evidence="2 3" key="1">
    <citation type="journal article" date="2021" name="Front. Microbiol.">
        <title>Bacterial Transformation of Aromatic Monomers in Softwood Black Liquor.</title>
        <authorList>
            <person name="Navas L.E."/>
            <person name="Dexter G."/>
            <person name="Liu J."/>
            <person name="Levy-Booth D."/>
            <person name="Cho M."/>
            <person name="Jang S.K."/>
            <person name="Mansfield S.D."/>
            <person name="Renneckar S."/>
            <person name="Mohn W.W."/>
            <person name="Eltis L.D."/>
        </authorList>
    </citation>
    <scope>NUCLEOTIDE SEQUENCE [LARGE SCALE GENOMIC DNA]</scope>
    <source>
        <strain evidence="2 3">GD02</strain>
    </source>
</reference>
<dbReference type="InterPro" id="IPR051678">
    <property type="entry name" value="AGP_Transferase"/>
</dbReference>
<dbReference type="EMBL" id="CP083975">
    <property type="protein sequence ID" value="UZF47903.1"/>
    <property type="molecule type" value="Genomic_DNA"/>
</dbReference>
<accession>A0AA47AFZ4</accession>
<dbReference type="InterPro" id="IPR041726">
    <property type="entry name" value="ACAD10_11_N"/>
</dbReference>
<dbReference type="Pfam" id="PF01636">
    <property type="entry name" value="APH"/>
    <property type="match status" value="1"/>
</dbReference>
<geneLocation type="plasmid" evidence="2 3">
    <name>pGD02.2.1</name>
</geneLocation>
<dbReference type="Gene3D" id="3.90.1200.10">
    <property type="match status" value="1"/>
</dbReference>
<evidence type="ECO:0000313" key="3">
    <source>
        <dbReference type="Proteomes" id="UP001162740"/>
    </source>
</evidence>
<dbReference type="PANTHER" id="PTHR21310:SF40">
    <property type="entry name" value="AMINOGLYCOSIDE PHOSPHOTRANSFERASE DOMAIN-CONTAINING PROTEIN-RELATED"/>
    <property type="match status" value="1"/>
</dbReference>